<dbReference type="SUPFAM" id="SSF52540">
    <property type="entry name" value="P-loop containing nucleoside triphosphate hydrolases"/>
    <property type="match status" value="1"/>
</dbReference>
<dbReference type="RefSeq" id="WP_345333369.1">
    <property type="nucleotide sequence ID" value="NZ_BAABJZ010000007.1"/>
</dbReference>
<keyword evidence="1" id="KW-0812">Transmembrane</keyword>
<name>A0ABP9EEE1_9GAMM</name>
<keyword evidence="1" id="KW-0472">Membrane</keyword>
<keyword evidence="1" id="KW-1133">Transmembrane helix</keyword>
<keyword evidence="3" id="KW-1185">Reference proteome</keyword>
<evidence type="ECO:0000256" key="1">
    <source>
        <dbReference type="SAM" id="Phobius"/>
    </source>
</evidence>
<sequence>MTKQRIMRLGIWGVLFLIVSVLSYKAALVIWLITLLLTVVFLLTFSQALNADMAELVLSIRKKLPFASDSAVYPAAVTAESVRSDSEHDQEQRSRELAKQEVQAKLEQLIGQDEALEQINDLVLQLEMSTQSDDVPLGVHSPGILIVLSGPSGTGKSQIAGLLPKLFYGFGGLSSPKSIELDRVRIGGNDTAARLSQELEDFGRGSVIIDKFDFLLESSAYSDEKPLKDAGEVLAAYAKQHLHQTLNILVGSQAAAEHLHHDEEQQGWLRDFHSVFINTRALNASELSKITSQMLAAKGWQLDNGVQALLERKMGQEIGRGRSEFDHGFEAIRVSNQITTAAATRRSTTNQKFLSKDDIEGVLQS</sequence>
<evidence type="ECO:0008006" key="4">
    <source>
        <dbReference type="Google" id="ProtNLM"/>
    </source>
</evidence>
<evidence type="ECO:0000313" key="2">
    <source>
        <dbReference type="EMBL" id="GAA4875946.1"/>
    </source>
</evidence>
<gene>
    <name evidence="2" type="ORF">GCM10023333_06500</name>
</gene>
<dbReference type="Gene3D" id="3.40.50.300">
    <property type="entry name" value="P-loop containing nucleotide triphosphate hydrolases"/>
    <property type="match status" value="1"/>
</dbReference>
<accession>A0ABP9EEE1</accession>
<evidence type="ECO:0000313" key="3">
    <source>
        <dbReference type="Proteomes" id="UP001499988"/>
    </source>
</evidence>
<comment type="caution">
    <text evidence="2">The sequence shown here is derived from an EMBL/GenBank/DDBJ whole genome shotgun (WGS) entry which is preliminary data.</text>
</comment>
<proteinExistence type="predicted"/>
<protein>
    <recommendedName>
        <fullName evidence="4">AAA+ ATPase domain-containing protein</fullName>
    </recommendedName>
</protein>
<reference evidence="3" key="1">
    <citation type="journal article" date="2019" name="Int. J. Syst. Evol. Microbiol.">
        <title>The Global Catalogue of Microorganisms (GCM) 10K type strain sequencing project: providing services to taxonomists for standard genome sequencing and annotation.</title>
        <authorList>
            <consortium name="The Broad Institute Genomics Platform"/>
            <consortium name="The Broad Institute Genome Sequencing Center for Infectious Disease"/>
            <person name="Wu L."/>
            <person name="Ma J."/>
        </authorList>
    </citation>
    <scope>NUCLEOTIDE SEQUENCE [LARGE SCALE GENOMIC DNA]</scope>
    <source>
        <strain evidence="3">JCM 18401</strain>
    </source>
</reference>
<dbReference type="InterPro" id="IPR027417">
    <property type="entry name" value="P-loop_NTPase"/>
</dbReference>
<dbReference type="EMBL" id="BAABJZ010000007">
    <property type="protein sequence ID" value="GAA4875946.1"/>
    <property type="molecule type" value="Genomic_DNA"/>
</dbReference>
<dbReference type="Proteomes" id="UP001499988">
    <property type="component" value="Unassembled WGS sequence"/>
</dbReference>
<organism evidence="2 3">
    <name type="scientific">Ferrimonas pelagia</name>
    <dbReference type="NCBI Taxonomy" id="1177826"/>
    <lineage>
        <taxon>Bacteria</taxon>
        <taxon>Pseudomonadati</taxon>
        <taxon>Pseudomonadota</taxon>
        <taxon>Gammaproteobacteria</taxon>
        <taxon>Alteromonadales</taxon>
        <taxon>Ferrimonadaceae</taxon>
        <taxon>Ferrimonas</taxon>
    </lineage>
</organism>
<feature type="transmembrane region" description="Helical" evidence="1">
    <location>
        <begin position="12"/>
        <end position="45"/>
    </location>
</feature>